<keyword evidence="2" id="KW-0614">Plasmid</keyword>
<dbReference type="EMBL" id="CP039627">
    <property type="protein sequence ID" value="QLI60302.1"/>
    <property type="molecule type" value="Genomic_DNA"/>
</dbReference>
<protein>
    <submittedName>
        <fullName evidence="2">Uncharacterized protein</fullName>
    </submittedName>
</protein>
<dbReference type="AlphaFoldDB" id="A0A7D5YQT6"/>
<dbReference type="Proteomes" id="UP000266778">
    <property type="component" value="Plasmid pAeca1-b"/>
</dbReference>
<proteinExistence type="predicted"/>
<feature type="compositionally biased region" description="Low complexity" evidence="1">
    <location>
        <begin position="32"/>
        <end position="47"/>
    </location>
</feature>
<reference evidence="2 3" key="1">
    <citation type="submission" date="2019-04" db="EMBL/GenBank/DDBJ databases">
        <title>Novel transposon Tn6433 variants accelerate the dissemination of tet(E) in Aeromonas under oxytetracycline stresses.</title>
        <authorList>
            <person name="Shi Y."/>
            <person name="Tian Z."/>
            <person name="Zhang Y."/>
            <person name="Zhang H."/>
            <person name="Yang M."/>
        </authorList>
    </citation>
    <scope>NUCLEOTIDE SEQUENCE [LARGE SCALE GENOMIC DNA]</scope>
    <source>
        <strain evidence="2 3">T25-39</strain>
        <plasmid evidence="3">paeca1-b</plasmid>
    </source>
</reference>
<evidence type="ECO:0000313" key="3">
    <source>
        <dbReference type="Proteomes" id="UP000266778"/>
    </source>
</evidence>
<feature type="region of interest" description="Disordered" evidence="1">
    <location>
        <begin position="32"/>
        <end position="67"/>
    </location>
</feature>
<geneLocation type="plasmid" evidence="3">
    <name>paeca1-b</name>
</geneLocation>
<evidence type="ECO:0000313" key="2">
    <source>
        <dbReference type="EMBL" id="QLI60302.1"/>
    </source>
</evidence>
<accession>A0A7D5YQT6</accession>
<gene>
    <name evidence="2" type="ORF">C1C91_22935</name>
</gene>
<evidence type="ECO:0000256" key="1">
    <source>
        <dbReference type="SAM" id="MobiDB-lite"/>
    </source>
</evidence>
<sequence length="67" mass="6886">MACTANEQRHAQQLAPVTIHMCGDSNGRQLMVSASSGQQQQAVTGGQKEAALADAGDRARQAASSST</sequence>
<organism evidence="2 3">
    <name type="scientific">Aeromonas caviae</name>
    <name type="common">Aeromonas punctata</name>
    <dbReference type="NCBI Taxonomy" id="648"/>
    <lineage>
        <taxon>Bacteria</taxon>
        <taxon>Pseudomonadati</taxon>
        <taxon>Pseudomonadota</taxon>
        <taxon>Gammaproteobacteria</taxon>
        <taxon>Aeromonadales</taxon>
        <taxon>Aeromonadaceae</taxon>
        <taxon>Aeromonas</taxon>
    </lineage>
</organism>
<name>A0A7D5YQT6_AERCA</name>